<gene>
    <name evidence="11" type="ORF">PAC_14932</name>
</gene>
<evidence type="ECO:0000256" key="6">
    <source>
        <dbReference type="ARBA" id="ARBA00022723"/>
    </source>
</evidence>
<dbReference type="PANTHER" id="PTHR43410:SF1">
    <property type="entry name" value="NITRIC OXIDE SYNTHASE"/>
    <property type="match status" value="1"/>
</dbReference>
<dbReference type="InterPro" id="IPR017938">
    <property type="entry name" value="Riboflavin_synthase-like_b-brl"/>
</dbReference>
<evidence type="ECO:0000256" key="8">
    <source>
        <dbReference type="ARBA" id="ARBA00023002"/>
    </source>
</evidence>
<dbReference type="GO" id="GO:0004517">
    <property type="term" value="F:nitric-oxide synthase activity"/>
    <property type="evidence" value="ECO:0007669"/>
    <property type="project" value="UniProtKB-EC"/>
</dbReference>
<evidence type="ECO:0000256" key="1">
    <source>
        <dbReference type="ARBA" id="ARBA00001917"/>
    </source>
</evidence>
<evidence type="ECO:0000256" key="2">
    <source>
        <dbReference type="ARBA" id="ARBA00006267"/>
    </source>
</evidence>
<dbReference type="Gene3D" id="3.40.50.360">
    <property type="match status" value="1"/>
</dbReference>
<dbReference type="PANTHER" id="PTHR43410">
    <property type="entry name" value="NITRIC OXIDE SYNTHASE OXYGENASE"/>
    <property type="match status" value="1"/>
</dbReference>
<dbReference type="SUPFAM" id="SSF56512">
    <property type="entry name" value="Nitric oxide (NO) synthase oxygenase domain"/>
    <property type="match status" value="1"/>
</dbReference>
<name>A0A1L7XJ12_9HELO</name>
<keyword evidence="5" id="KW-0288">FMN</keyword>
<reference evidence="11 12" key="1">
    <citation type="submission" date="2016-03" db="EMBL/GenBank/DDBJ databases">
        <authorList>
            <person name="Ploux O."/>
        </authorList>
    </citation>
    <scope>NUCLEOTIDE SEQUENCE [LARGE SCALE GENOMIC DNA]</scope>
    <source>
        <strain evidence="11 12">UAMH 11012</strain>
    </source>
</reference>
<sequence>MIRPLEPRVGEHHPLAIIKVEAEAFLHEMFDEGLFSSQAAFKSGLAAVLKEIDQNAEQTTIWDDAHTPGGDVEKVKAKGWSSSGYIQSRDELQWDIRVVWRNSRKCIMRAHYPELKLVVWRDVKTSQGMVDAIIQHTPAAFSGGRILPTAGSLHVPTPTHRWYRSNDVVSATAHLRRYEMADGSVLGDPSSTQLTKDIIGWAGTLAASGSWCAFDDQHLKEKGYRLPADPYWIAPPQGSIVPLWHRGGAPNYQPKPLIAKHRFDPVNVWKRRHSISTHVDPILANRKKDIVALSSTHPRSKVHVCFAGTGGTASKLAECMRKFLNTKSADLFGEFGCLNSFDVGKVHEGDTVLSIVATIGQGELPSNDLNFKQKLAVSHVPTGVKYSILGLGDDAYRNTFDGAVKLVNEMYEDNSVLPLMKHNVIESDVAVENPPLADFQHWWENVERMLDGGAEDGVVTFHPAEHIVGGIVKLSIEIAKPEYQDMGHIRLLPGKPPPIVEKVIDLLEVHDIEVMELSNKETSSQEDPNFGHGASPPTIPVRLFLTEYVDLLQPFIPHEWAQGMVKAENTSVPKALSFLKGKSQYLVTPELRTQILLSMPIIRPRTYSIASSTLAKNSIDSTSGDKLDTLIRVLPKADSAQAPSRSSPLATGFCTTQLVSSCADLDTKPSVTLFAGFRSPTSQSPNIPDDAKIFLPAFDRFSKHNLFAEFHITSSNDSKVRIQDTFDNVGIDITCFRL</sequence>
<dbReference type="GO" id="GO:0005516">
    <property type="term" value="F:calmodulin binding"/>
    <property type="evidence" value="ECO:0007669"/>
    <property type="project" value="UniProtKB-KW"/>
</dbReference>
<dbReference type="InterPro" id="IPR050607">
    <property type="entry name" value="NOS"/>
</dbReference>
<dbReference type="AlphaFoldDB" id="A0A1L7XJ12"/>
<keyword evidence="4" id="KW-0349">Heme</keyword>
<dbReference type="SUPFAM" id="SSF52218">
    <property type="entry name" value="Flavoproteins"/>
    <property type="match status" value="1"/>
</dbReference>
<keyword evidence="5" id="KW-0285">Flavoprotein</keyword>
<dbReference type="STRING" id="576137.A0A1L7XJ12"/>
<dbReference type="Pfam" id="PF02898">
    <property type="entry name" value="NO_synthase"/>
    <property type="match status" value="1"/>
</dbReference>
<proteinExistence type="inferred from homology"/>
<protein>
    <recommendedName>
        <fullName evidence="3">nitric-oxide synthase (NADPH)</fullName>
        <ecNumber evidence="3">1.14.13.39</ecNumber>
    </recommendedName>
</protein>
<accession>A0A1L7XJ12</accession>
<organism evidence="11 12">
    <name type="scientific">Phialocephala subalpina</name>
    <dbReference type="NCBI Taxonomy" id="576137"/>
    <lineage>
        <taxon>Eukaryota</taxon>
        <taxon>Fungi</taxon>
        <taxon>Dikarya</taxon>
        <taxon>Ascomycota</taxon>
        <taxon>Pezizomycotina</taxon>
        <taxon>Leotiomycetes</taxon>
        <taxon>Helotiales</taxon>
        <taxon>Mollisiaceae</taxon>
        <taxon>Phialocephala</taxon>
        <taxon>Phialocephala fortinii species complex</taxon>
    </lineage>
</organism>
<evidence type="ECO:0000256" key="7">
    <source>
        <dbReference type="ARBA" id="ARBA00022860"/>
    </source>
</evidence>
<dbReference type="InterPro" id="IPR029039">
    <property type="entry name" value="Flavoprotein-like_sf"/>
</dbReference>
<keyword evidence="8" id="KW-0560">Oxidoreductase</keyword>
<keyword evidence="7" id="KW-0112">Calmodulin-binding</keyword>
<evidence type="ECO:0000259" key="10">
    <source>
        <dbReference type="PROSITE" id="PS50902"/>
    </source>
</evidence>
<evidence type="ECO:0000256" key="3">
    <source>
        <dbReference type="ARBA" id="ARBA00012989"/>
    </source>
</evidence>
<evidence type="ECO:0000256" key="4">
    <source>
        <dbReference type="ARBA" id="ARBA00022617"/>
    </source>
</evidence>
<dbReference type="PROSITE" id="PS50902">
    <property type="entry name" value="FLAVODOXIN_LIKE"/>
    <property type="match status" value="1"/>
</dbReference>
<keyword evidence="12" id="KW-1185">Reference proteome</keyword>
<dbReference type="InterPro" id="IPR044943">
    <property type="entry name" value="NOS_dom_1"/>
</dbReference>
<keyword evidence="6" id="KW-0479">Metal-binding</keyword>
<keyword evidence="9" id="KW-0408">Iron</keyword>
<comment type="similarity">
    <text evidence="2">Belongs to the NOS family.</text>
</comment>
<evidence type="ECO:0000256" key="9">
    <source>
        <dbReference type="ARBA" id="ARBA00023004"/>
    </source>
</evidence>
<dbReference type="Proteomes" id="UP000184330">
    <property type="component" value="Unassembled WGS sequence"/>
</dbReference>
<dbReference type="GO" id="GO:0010181">
    <property type="term" value="F:FMN binding"/>
    <property type="evidence" value="ECO:0007669"/>
    <property type="project" value="InterPro"/>
</dbReference>
<dbReference type="InterPro" id="IPR008254">
    <property type="entry name" value="Flavodoxin/NO_synth"/>
</dbReference>
<dbReference type="InterPro" id="IPR036119">
    <property type="entry name" value="NOS_N_sf"/>
</dbReference>
<dbReference type="Gene3D" id="3.90.340.10">
    <property type="entry name" value="Nitric Oxide Synthase, Chain A, domain 1"/>
    <property type="match status" value="1"/>
</dbReference>
<dbReference type="EMBL" id="FJOG01000029">
    <property type="protein sequence ID" value="CZR65032.1"/>
    <property type="molecule type" value="Genomic_DNA"/>
</dbReference>
<dbReference type="EC" id="1.14.13.39" evidence="3"/>
<dbReference type="SUPFAM" id="SSF63380">
    <property type="entry name" value="Riboflavin synthase domain-like"/>
    <property type="match status" value="1"/>
</dbReference>
<comment type="cofactor">
    <cofactor evidence="1">
        <name>FMN</name>
        <dbReference type="ChEBI" id="CHEBI:58210"/>
    </cofactor>
</comment>
<dbReference type="OrthoDB" id="1856718at2759"/>
<evidence type="ECO:0000256" key="5">
    <source>
        <dbReference type="ARBA" id="ARBA00022643"/>
    </source>
</evidence>
<dbReference type="Pfam" id="PF00258">
    <property type="entry name" value="Flavodoxin_1"/>
    <property type="match status" value="1"/>
</dbReference>
<dbReference type="GO" id="GO:0046872">
    <property type="term" value="F:metal ion binding"/>
    <property type="evidence" value="ECO:0007669"/>
    <property type="project" value="UniProtKB-KW"/>
</dbReference>
<dbReference type="InterPro" id="IPR004030">
    <property type="entry name" value="NOS_N"/>
</dbReference>
<dbReference type="GO" id="GO:0006809">
    <property type="term" value="P:nitric oxide biosynthetic process"/>
    <property type="evidence" value="ECO:0007669"/>
    <property type="project" value="InterPro"/>
</dbReference>
<feature type="domain" description="Flavodoxin-like" evidence="10">
    <location>
        <begin position="302"/>
        <end position="447"/>
    </location>
</feature>
<evidence type="ECO:0000313" key="11">
    <source>
        <dbReference type="EMBL" id="CZR65032.1"/>
    </source>
</evidence>
<evidence type="ECO:0000313" key="12">
    <source>
        <dbReference type="Proteomes" id="UP000184330"/>
    </source>
</evidence>